<gene>
    <name evidence="3" type="ORF">OO016_05090</name>
</gene>
<dbReference type="InterPro" id="IPR011008">
    <property type="entry name" value="Dimeric_a/b-barrel"/>
</dbReference>
<feature type="chain" id="PRO_5041987980" evidence="1">
    <location>
        <begin position="20"/>
        <end position="133"/>
    </location>
</feature>
<dbReference type="SMART" id="SM00886">
    <property type="entry name" value="Dabb"/>
    <property type="match status" value="1"/>
</dbReference>
<dbReference type="Proteomes" id="UP001207116">
    <property type="component" value="Unassembled WGS sequence"/>
</dbReference>
<evidence type="ECO:0000256" key="1">
    <source>
        <dbReference type="SAM" id="SignalP"/>
    </source>
</evidence>
<dbReference type="Gene3D" id="3.30.70.100">
    <property type="match status" value="1"/>
</dbReference>
<name>A0AAE3MJQ3_9FLAO</name>
<accession>A0AAE3MJQ3</accession>
<dbReference type="PROSITE" id="PS51502">
    <property type="entry name" value="S_R_A_B_BARREL"/>
    <property type="match status" value="1"/>
</dbReference>
<dbReference type="Pfam" id="PF07876">
    <property type="entry name" value="Dabb"/>
    <property type="match status" value="1"/>
</dbReference>
<feature type="signal peptide" evidence="1">
    <location>
        <begin position="1"/>
        <end position="19"/>
    </location>
</feature>
<evidence type="ECO:0000313" key="4">
    <source>
        <dbReference type="Proteomes" id="UP001207116"/>
    </source>
</evidence>
<evidence type="ECO:0000313" key="3">
    <source>
        <dbReference type="EMBL" id="MCX2718970.1"/>
    </source>
</evidence>
<dbReference type="EMBL" id="JAPFQP010000001">
    <property type="protein sequence ID" value="MCX2718970.1"/>
    <property type="molecule type" value="Genomic_DNA"/>
</dbReference>
<proteinExistence type="predicted"/>
<feature type="domain" description="Stress-response A/B barrel" evidence="2">
    <location>
        <begin position="32"/>
        <end position="128"/>
    </location>
</feature>
<keyword evidence="4" id="KW-1185">Reference proteome</keyword>
<protein>
    <submittedName>
        <fullName evidence="3">Dabb family protein</fullName>
    </submittedName>
</protein>
<comment type="caution">
    <text evidence="3">The sequence shown here is derived from an EMBL/GenBank/DDBJ whole genome shotgun (WGS) entry which is preliminary data.</text>
</comment>
<dbReference type="RefSeq" id="WP_266011370.1">
    <property type="nucleotide sequence ID" value="NZ_JAPFQP010000001.1"/>
</dbReference>
<dbReference type="InterPro" id="IPR013097">
    <property type="entry name" value="Dabb"/>
</dbReference>
<dbReference type="AlphaFoldDB" id="A0AAE3MJQ3"/>
<dbReference type="SUPFAM" id="SSF54909">
    <property type="entry name" value="Dimeric alpha+beta barrel"/>
    <property type="match status" value="1"/>
</dbReference>
<evidence type="ECO:0000259" key="2">
    <source>
        <dbReference type="PROSITE" id="PS51502"/>
    </source>
</evidence>
<keyword evidence="1" id="KW-0732">Signal</keyword>
<reference evidence="3" key="1">
    <citation type="submission" date="2022-11" db="EMBL/GenBank/DDBJ databases">
        <title>The characterization of three novel Bacteroidetes species and genomic analysis of their roles in tidal elemental geochemical cycles.</title>
        <authorList>
            <person name="Ma K.-J."/>
        </authorList>
    </citation>
    <scope>NUCLEOTIDE SEQUENCE</scope>
    <source>
        <strain evidence="3">M415</strain>
    </source>
</reference>
<organism evidence="3 4">
    <name type="scientific">Lentiprolixibacter aurantiacus</name>
    <dbReference type="NCBI Taxonomy" id="2993939"/>
    <lineage>
        <taxon>Bacteria</taxon>
        <taxon>Pseudomonadati</taxon>
        <taxon>Bacteroidota</taxon>
        <taxon>Flavobacteriia</taxon>
        <taxon>Flavobacteriales</taxon>
        <taxon>Flavobacteriaceae</taxon>
        <taxon>Lentiprolixibacter</taxon>
    </lineage>
</organism>
<sequence>MKNFLLTLTLFAMTLSVFGQESKTEAEFDPAFVHSVYFWLQNPDSEADRAAFEKAIHTLLENSRYTKTNFLGIPPKSSREVVDDSFTYNLFVTFESAEAQEAYQVEEAHLAFIEEAQSLWKKVVVYDAEGQVR</sequence>